<comment type="caution">
    <text evidence="2">The sequence shown here is derived from an EMBL/GenBank/DDBJ whole genome shotgun (WGS) entry which is preliminary data.</text>
</comment>
<gene>
    <name evidence="2" type="ORF">SCA03_42860</name>
</gene>
<evidence type="ECO:0000256" key="1">
    <source>
        <dbReference type="SAM" id="MobiDB-lite"/>
    </source>
</evidence>
<protein>
    <recommendedName>
        <fullName evidence="4">XRE family transcriptional regulator</fullName>
    </recommendedName>
</protein>
<feature type="region of interest" description="Disordered" evidence="1">
    <location>
        <begin position="1"/>
        <end position="21"/>
    </location>
</feature>
<accession>A0A4Y3R1Z0</accession>
<reference evidence="2 3" key="1">
    <citation type="submission" date="2019-06" db="EMBL/GenBank/DDBJ databases">
        <title>Whole genome shotgun sequence of Streptomyces cacaoi subsp. cacaoi NBRC 12748.</title>
        <authorList>
            <person name="Hosoyama A."/>
            <person name="Uohara A."/>
            <person name="Ohji S."/>
            <person name="Ichikawa N."/>
        </authorList>
    </citation>
    <scope>NUCLEOTIDE SEQUENCE [LARGE SCALE GENOMIC DNA]</scope>
    <source>
        <strain evidence="2 3">NBRC 12748</strain>
    </source>
</reference>
<dbReference type="AlphaFoldDB" id="A0A4Y3R1Z0"/>
<organism evidence="2 3">
    <name type="scientific">Streptomyces cacaoi</name>
    <dbReference type="NCBI Taxonomy" id="1898"/>
    <lineage>
        <taxon>Bacteria</taxon>
        <taxon>Bacillati</taxon>
        <taxon>Actinomycetota</taxon>
        <taxon>Actinomycetes</taxon>
        <taxon>Kitasatosporales</taxon>
        <taxon>Streptomycetaceae</taxon>
        <taxon>Streptomyces</taxon>
    </lineage>
</organism>
<proteinExistence type="predicted"/>
<evidence type="ECO:0008006" key="4">
    <source>
        <dbReference type="Google" id="ProtNLM"/>
    </source>
</evidence>
<evidence type="ECO:0000313" key="3">
    <source>
        <dbReference type="Proteomes" id="UP000319210"/>
    </source>
</evidence>
<name>A0A4Y3R1Z0_STRCI</name>
<dbReference type="EMBL" id="BJMM01000023">
    <property type="protein sequence ID" value="GEB51735.1"/>
    <property type="molecule type" value="Genomic_DNA"/>
</dbReference>
<keyword evidence="3" id="KW-1185">Reference proteome</keyword>
<dbReference type="Proteomes" id="UP000319210">
    <property type="component" value="Unassembled WGS sequence"/>
</dbReference>
<evidence type="ECO:0000313" key="2">
    <source>
        <dbReference type="EMBL" id="GEB51735.1"/>
    </source>
</evidence>
<sequence length="324" mass="35508">MNVHTGMPDTTEPPPAVGRRPPSAELARLLRTGPFHAALRAAIRARGLALHRVRHKLAERGVTVGVTSLSYWQQGARRPARSESLRAVRALEDVLDLPPGALLRLLEPVESAAERPVGRSYQTLVEQADVLRSLLTELGAPLDGGLHTLDHWERVRLGARRELLARSSQQAVGAHREGVDRYLAIHHGDAGCVPELVRVRADENCRVGRVRWRPGVPVVVAELLFDTRLRPGETYVFGYTVQDGTGGESHEYVRGFSFGGGRYVLQVGFDTAALPVRCRSFTRATASARDCEERELTLSGGNRTVHLVRGDAGPGLLGIGWDWE</sequence>